<dbReference type="Proteomes" id="UP001208689">
    <property type="component" value="Chromosome"/>
</dbReference>
<gene>
    <name evidence="1" type="ORF">NEF87_002766</name>
</gene>
<name>A0ABY6HSJ6_9ARCH</name>
<proteinExistence type="predicted"/>
<dbReference type="EMBL" id="CP104013">
    <property type="protein sequence ID" value="UYP46481.1"/>
    <property type="molecule type" value="Genomic_DNA"/>
</dbReference>
<keyword evidence="2" id="KW-1185">Reference proteome</keyword>
<sequence length="102" mass="12108">MTPKRVKAGAGPFSFEWENWMKDDNADIKRIKRIVDSWIIAIDMGGASITDAEMTSFFKIMRSYGHLVKLKDDKDYLEKYKKLNDYYKENFEFGAITVRRRR</sequence>
<reference evidence="1" key="1">
    <citation type="submission" date="2022-09" db="EMBL/GenBank/DDBJ databases">
        <title>Actin cytoskeleton and complex cell architecture in an #Asgard archaeon.</title>
        <authorList>
            <person name="Ponce Toledo R.I."/>
            <person name="Schleper C."/>
            <person name="Rodrigues Oliveira T."/>
            <person name="Wollweber F."/>
            <person name="Xu J."/>
            <person name="Rittmann S."/>
            <person name="Klingl A."/>
            <person name="Pilhofer M."/>
        </authorList>
    </citation>
    <scope>NUCLEOTIDE SEQUENCE</scope>
    <source>
        <strain evidence="1">B-35</strain>
    </source>
</reference>
<accession>A0ABY6HSJ6</accession>
<evidence type="ECO:0000313" key="1">
    <source>
        <dbReference type="EMBL" id="UYP46481.1"/>
    </source>
</evidence>
<evidence type="ECO:0000313" key="2">
    <source>
        <dbReference type="Proteomes" id="UP001208689"/>
    </source>
</evidence>
<protein>
    <submittedName>
        <fullName evidence="1">Uncharacterized protein</fullName>
    </submittedName>
</protein>
<organism evidence="1 2">
    <name type="scientific">Candidatus Lokiarchaeum ossiferum</name>
    <dbReference type="NCBI Taxonomy" id="2951803"/>
    <lineage>
        <taxon>Archaea</taxon>
        <taxon>Promethearchaeati</taxon>
        <taxon>Promethearchaeota</taxon>
        <taxon>Promethearchaeia</taxon>
        <taxon>Promethearchaeales</taxon>
        <taxon>Promethearchaeaceae</taxon>
        <taxon>Candidatus Lokiarchaeum</taxon>
    </lineage>
</organism>